<feature type="region of interest" description="Disordered" evidence="1">
    <location>
        <begin position="186"/>
        <end position="215"/>
    </location>
</feature>
<protein>
    <submittedName>
        <fullName evidence="2">Uncharacterized protein</fullName>
    </submittedName>
</protein>
<name>A0A9Q3I3I2_9BASI</name>
<accession>A0A9Q3I3I2</accession>
<evidence type="ECO:0000256" key="1">
    <source>
        <dbReference type="SAM" id="MobiDB-lite"/>
    </source>
</evidence>
<keyword evidence="3" id="KW-1185">Reference proteome</keyword>
<dbReference type="AlphaFoldDB" id="A0A9Q3I3I2"/>
<sequence length="215" mass="23972">MSSSKPLKSCSGSVHDSDSESSIEYVQTQSPLSPNLPLTTPIASLMNVSGLNIDVGNSKAQTSSTWSFPNISTTPISQIPLIHKWMCLRGQKAHLKSHQTLIPNQNFRASSSLILVRIQSHPTIPLYKVNSQPSIFHHDLMFMWAMKSGLMVGNEKDYWKMLLRVIWHLKASDELYASSALVHKERVTGHHHPNAPKPRTGHASSSRDEIVDDED</sequence>
<comment type="caution">
    <text evidence="2">The sequence shown here is derived from an EMBL/GenBank/DDBJ whole genome shotgun (WGS) entry which is preliminary data.</text>
</comment>
<feature type="region of interest" description="Disordered" evidence="1">
    <location>
        <begin position="1"/>
        <end position="30"/>
    </location>
</feature>
<feature type="compositionally biased region" description="Low complexity" evidence="1">
    <location>
        <begin position="1"/>
        <end position="14"/>
    </location>
</feature>
<evidence type="ECO:0000313" key="3">
    <source>
        <dbReference type="Proteomes" id="UP000765509"/>
    </source>
</evidence>
<dbReference type="EMBL" id="AVOT02032794">
    <property type="protein sequence ID" value="MBW0526613.1"/>
    <property type="molecule type" value="Genomic_DNA"/>
</dbReference>
<gene>
    <name evidence="2" type="ORF">O181_066328</name>
</gene>
<reference evidence="2" key="1">
    <citation type="submission" date="2021-03" db="EMBL/GenBank/DDBJ databases">
        <title>Draft genome sequence of rust myrtle Austropuccinia psidii MF-1, a brazilian biotype.</title>
        <authorList>
            <person name="Quecine M.C."/>
            <person name="Pachon D.M.R."/>
            <person name="Bonatelli M.L."/>
            <person name="Correr F.H."/>
            <person name="Franceschini L.M."/>
            <person name="Leite T.F."/>
            <person name="Margarido G.R.A."/>
            <person name="Almeida C.A."/>
            <person name="Ferrarezi J.A."/>
            <person name="Labate C.A."/>
        </authorList>
    </citation>
    <scope>NUCLEOTIDE SEQUENCE</scope>
    <source>
        <strain evidence="2">MF-1</strain>
    </source>
</reference>
<organism evidence="2 3">
    <name type="scientific">Austropuccinia psidii MF-1</name>
    <dbReference type="NCBI Taxonomy" id="1389203"/>
    <lineage>
        <taxon>Eukaryota</taxon>
        <taxon>Fungi</taxon>
        <taxon>Dikarya</taxon>
        <taxon>Basidiomycota</taxon>
        <taxon>Pucciniomycotina</taxon>
        <taxon>Pucciniomycetes</taxon>
        <taxon>Pucciniales</taxon>
        <taxon>Sphaerophragmiaceae</taxon>
        <taxon>Austropuccinia</taxon>
    </lineage>
</organism>
<dbReference type="Proteomes" id="UP000765509">
    <property type="component" value="Unassembled WGS sequence"/>
</dbReference>
<evidence type="ECO:0000313" key="2">
    <source>
        <dbReference type="EMBL" id="MBW0526613.1"/>
    </source>
</evidence>
<proteinExistence type="predicted"/>